<reference evidence="2" key="1">
    <citation type="journal article" date="2022" name="Mol. Ecol. Resour.">
        <title>The genomes of chicory, endive, great burdock and yacon provide insights into Asteraceae palaeo-polyploidization history and plant inulin production.</title>
        <authorList>
            <person name="Fan W."/>
            <person name="Wang S."/>
            <person name="Wang H."/>
            <person name="Wang A."/>
            <person name="Jiang F."/>
            <person name="Liu H."/>
            <person name="Zhao H."/>
            <person name="Xu D."/>
            <person name="Zhang Y."/>
        </authorList>
    </citation>
    <scope>NUCLEOTIDE SEQUENCE [LARGE SCALE GENOMIC DNA]</scope>
    <source>
        <strain evidence="2">cv. Punajuju</strain>
    </source>
</reference>
<gene>
    <name evidence="1" type="ORF">L2E82_33614</name>
</gene>
<dbReference type="Proteomes" id="UP001055811">
    <property type="component" value="Linkage Group LG06"/>
</dbReference>
<keyword evidence="2" id="KW-1185">Reference proteome</keyword>
<proteinExistence type="predicted"/>
<reference evidence="1 2" key="2">
    <citation type="journal article" date="2022" name="Mol. Ecol. Resour.">
        <title>The genomes of chicory, endive, great burdock and yacon provide insights into Asteraceae paleo-polyploidization history and plant inulin production.</title>
        <authorList>
            <person name="Fan W."/>
            <person name="Wang S."/>
            <person name="Wang H."/>
            <person name="Wang A."/>
            <person name="Jiang F."/>
            <person name="Liu H."/>
            <person name="Zhao H."/>
            <person name="Xu D."/>
            <person name="Zhang Y."/>
        </authorList>
    </citation>
    <scope>NUCLEOTIDE SEQUENCE [LARGE SCALE GENOMIC DNA]</scope>
    <source>
        <strain evidence="2">cv. Punajuju</strain>
        <tissue evidence="1">Leaves</tissue>
    </source>
</reference>
<evidence type="ECO:0000313" key="1">
    <source>
        <dbReference type="EMBL" id="KAI3722574.1"/>
    </source>
</evidence>
<accession>A0ACB9BL13</accession>
<evidence type="ECO:0000313" key="2">
    <source>
        <dbReference type="Proteomes" id="UP001055811"/>
    </source>
</evidence>
<comment type="caution">
    <text evidence="1">The sequence shown here is derived from an EMBL/GenBank/DDBJ whole genome shotgun (WGS) entry which is preliminary data.</text>
</comment>
<name>A0ACB9BL13_CICIN</name>
<organism evidence="1 2">
    <name type="scientific">Cichorium intybus</name>
    <name type="common">Chicory</name>
    <dbReference type="NCBI Taxonomy" id="13427"/>
    <lineage>
        <taxon>Eukaryota</taxon>
        <taxon>Viridiplantae</taxon>
        <taxon>Streptophyta</taxon>
        <taxon>Embryophyta</taxon>
        <taxon>Tracheophyta</taxon>
        <taxon>Spermatophyta</taxon>
        <taxon>Magnoliopsida</taxon>
        <taxon>eudicotyledons</taxon>
        <taxon>Gunneridae</taxon>
        <taxon>Pentapetalae</taxon>
        <taxon>asterids</taxon>
        <taxon>campanulids</taxon>
        <taxon>Asterales</taxon>
        <taxon>Asteraceae</taxon>
        <taxon>Cichorioideae</taxon>
        <taxon>Cichorieae</taxon>
        <taxon>Cichoriinae</taxon>
        <taxon>Cichorium</taxon>
    </lineage>
</organism>
<protein>
    <submittedName>
        <fullName evidence="1">Uncharacterized protein</fullName>
    </submittedName>
</protein>
<sequence>MAMVAEETANKSRAVKRMKIGNEKLSSPSSTFEKTKTIDREIYVNSAPEDPSDSCDSGGVPASCLSSSGTMEKLKVADLEESFESETAAAYKLDGSESTQTSEFKAESVERESTTAKQLSVTISSCRTVMSPEKLPPEAELEAFFAAAEEGLNKRFKDKYNYDIVHDIPLKGRFDWIQVAELGVSEVVDGGEGTAILTPCRVSYGHVFECWKSIYRLPCGSHR</sequence>
<dbReference type="EMBL" id="CM042014">
    <property type="protein sequence ID" value="KAI3722574.1"/>
    <property type="molecule type" value="Genomic_DNA"/>
</dbReference>